<gene>
    <name evidence="2" type="ORF">LTRI10_LOCUS47282</name>
</gene>
<evidence type="ECO:0000256" key="1">
    <source>
        <dbReference type="SAM" id="SignalP"/>
    </source>
</evidence>
<keyword evidence="1" id="KW-0732">Signal</keyword>
<dbReference type="EMBL" id="OZ034821">
    <property type="protein sequence ID" value="CAL1407624.1"/>
    <property type="molecule type" value="Genomic_DNA"/>
</dbReference>
<accession>A0AAV2GAF2</accession>
<reference evidence="2 3" key="1">
    <citation type="submission" date="2024-04" db="EMBL/GenBank/DDBJ databases">
        <authorList>
            <person name="Fracassetti M."/>
        </authorList>
    </citation>
    <scope>NUCLEOTIDE SEQUENCE [LARGE SCALE GENOMIC DNA]</scope>
</reference>
<sequence length="69" mass="7695">MENHKALIRFLAWLLVADAPFPFLCFARIRPDFRGGGSAGGGEQWDDGRNVEYLCLAELFGFFIVAGDE</sequence>
<dbReference type="Proteomes" id="UP001497516">
    <property type="component" value="Chromosome 8"/>
</dbReference>
<proteinExistence type="predicted"/>
<dbReference type="AlphaFoldDB" id="A0AAV2GAF2"/>
<protein>
    <recommendedName>
        <fullName evidence="4">Secreted protein</fullName>
    </recommendedName>
</protein>
<feature type="chain" id="PRO_5043830707" description="Secreted protein" evidence="1">
    <location>
        <begin position="20"/>
        <end position="69"/>
    </location>
</feature>
<evidence type="ECO:0000313" key="3">
    <source>
        <dbReference type="Proteomes" id="UP001497516"/>
    </source>
</evidence>
<evidence type="ECO:0000313" key="2">
    <source>
        <dbReference type="EMBL" id="CAL1407624.1"/>
    </source>
</evidence>
<name>A0AAV2GAF2_9ROSI</name>
<organism evidence="2 3">
    <name type="scientific">Linum trigynum</name>
    <dbReference type="NCBI Taxonomy" id="586398"/>
    <lineage>
        <taxon>Eukaryota</taxon>
        <taxon>Viridiplantae</taxon>
        <taxon>Streptophyta</taxon>
        <taxon>Embryophyta</taxon>
        <taxon>Tracheophyta</taxon>
        <taxon>Spermatophyta</taxon>
        <taxon>Magnoliopsida</taxon>
        <taxon>eudicotyledons</taxon>
        <taxon>Gunneridae</taxon>
        <taxon>Pentapetalae</taxon>
        <taxon>rosids</taxon>
        <taxon>fabids</taxon>
        <taxon>Malpighiales</taxon>
        <taxon>Linaceae</taxon>
        <taxon>Linum</taxon>
    </lineage>
</organism>
<feature type="signal peptide" evidence="1">
    <location>
        <begin position="1"/>
        <end position="19"/>
    </location>
</feature>
<evidence type="ECO:0008006" key="4">
    <source>
        <dbReference type="Google" id="ProtNLM"/>
    </source>
</evidence>
<keyword evidence="3" id="KW-1185">Reference proteome</keyword>